<name>A0ABD6D4V2_9EURY</name>
<feature type="domain" description="UspA" evidence="2">
    <location>
        <begin position="1"/>
        <end position="142"/>
    </location>
</feature>
<accession>A0ABD6D4V2</accession>
<dbReference type="PANTHER" id="PTHR46268">
    <property type="entry name" value="STRESS RESPONSE PROTEIN NHAX"/>
    <property type="match status" value="1"/>
</dbReference>
<comment type="caution">
    <text evidence="3">The sequence shown here is derived from an EMBL/GenBank/DDBJ whole genome shotgun (WGS) entry which is preliminary data.</text>
</comment>
<dbReference type="PANTHER" id="PTHR46268:SF24">
    <property type="entry name" value="UNIVERSAL STRESS PROTEIN"/>
    <property type="match status" value="1"/>
</dbReference>
<dbReference type="CDD" id="cd00293">
    <property type="entry name" value="USP-like"/>
    <property type="match status" value="1"/>
</dbReference>
<sequence length="142" mass="15281">MVSRILVPMDNSSMAERALEYAIEMYADPEITVLHVVGSATMMMGDAVSLALEDDIDAAAEARAEPVFERAQRLADEHGVDIDTAVGVGDPARAIVNRAQNYDAVVMGSHGKHSEDIARGFLIGNVAQKVFRRSPVAVTTVR</sequence>
<keyword evidence="4" id="KW-1185">Reference proteome</keyword>
<protein>
    <submittedName>
        <fullName evidence="3">Universal stress protein</fullName>
    </submittedName>
</protein>
<evidence type="ECO:0000256" key="1">
    <source>
        <dbReference type="ARBA" id="ARBA00008791"/>
    </source>
</evidence>
<dbReference type="InterPro" id="IPR014729">
    <property type="entry name" value="Rossmann-like_a/b/a_fold"/>
</dbReference>
<proteinExistence type="inferred from homology"/>
<comment type="similarity">
    <text evidence="1">Belongs to the universal stress protein A family.</text>
</comment>
<dbReference type="EMBL" id="JBHUDM010000001">
    <property type="protein sequence ID" value="MFD1640319.1"/>
    <property type="molecule type" value="Genomic_DNA"/>
</dbReference>
<organism evidence="3 4">
    <name type="scientific">Halohasta litorea</name>
    <dbReference type="NCBI Taxonomy" id="869891"/>
    <lineage>
        <taxon>Archaea</taxon>
        <taxon>Methanobacteriati</taxon>
        <taxon>Methanobacteriota</taxon>
        <taxon>Stenosarchaea group</taxon>
        <taxon>Halobacteria</taxon>
        <taxon>Halobacteriales</taxon>
        <taxon>Haloferacaceae</taxon>
        <taxon>Halohasta</taxon>
    </lineage>
</organism>
<dbReference type="PRINTS" id="PR01438">
    <property type="entry name" value="UNVRSLSTRESS"/>
</dbReference>
<dbReference type="Proteomes" id="UP001597052">
    <property type="component" value="Unassembled WGS sequence"/>
</dbReference>
<dbReference type="Pfam" id="PF00582">
    <property type="entry name" value="Usp"/>
    <property type="match status" value="1"/>
</dbReference>
<dbReference type="InterPro" id="IPR006015">
    <property type="entry name" value="Universal_stress_UspA"/>
</dbReference>
<evidence type="ECO:0000313" key="3">
    <source>
        <dbReference type="EMBL" id="MFD1640319.1"/>
    </source>
</evidence>
<reference evidence="3 4" key="1">
    <citation type="journal article" date="2019" name="Int. J. Syst. Evol. Microbiol.">
        <title>The Global Catalogue of Microorganisms (GCM) 10K type strain sequencing project: providing services to taxonomists for standard genome sequencing and annotation.</title>
        <authorList>
            <consortium name="The Broad Institute Genomics Platform"/>
            <consortium name="The Broad Institute Genome Sequencing Center for Infectious Disease"/>
            <person name="Wu L."/>
            <person name="Ma J."/>
        </authorList>
    </citation>
    <scope>NUCLEOTIDE SEQUENCE [LARGE SCALE GENOMIC DNA]</scope>
    <source>
        <strain evidence="3 4">CGMCC 1.10593</strain>
    </source>
</reference>
<dbReference type="Gene3D" id="3.40.50.620">
    <property type="entry name" value="HUPs"/>
    <property type="match status" value="1"/>
</dbReference>
<evidence type="ECO:0000259" key="2">
    <source>
        <dbReference type="Pfam" id="PF00582"/>
    </source>
</evidence>
<gene>
    <name evidence="3" type="ORF">ACFSBW_00330</name>
</gene>
<dbReference type="RefSeq" id="WP_256397324.1">
    <property type="nucleotide sequence ID" value="NZ_JANHDJ010000007.1"/>
</dbReference>
<dbReference type="InterPro" id="IPR006016">
    <property type="entry name" value="UspA"/>
</dbReference>
<dbReference type="SUPFAM" id="SSF52402">
    <property type="entry name" value="Adenine nucleotide alpha hydrolases-like"/>
    <property type="match status" value="1"/>
</dbReference>
<dbReference type="AlphaFoldDB" id="A0ABD6D4V2"/>
<evidence type="ECO:0000313" key="4">
    <source>
        <dbReference type="Proteomes" id="UP001597052"/>
    </source>
</evidence>